<dbReference type="Pfam" id="PF22591">
    <property type="entry name" value="eIF3a_PCI_TPR-like"/>
    <property type="match status" value="1"/>
</dbReference>
<evidence type="ECO:0000256" key="4">
    <source>
        <dbReference type="ARBA" id="ARBA00022884"/>
    </source>
</evidence>
<evidence type="ECO:0000259" key="6">
    <source>
        <dbReference type="Pfam" id="PF22591"/>
    </source>
</evidence>
<dbReference type="GO" id="GO:0003729">
    <property type="term" value="F:mRNA binding"/>
    <property type="evidence" value="ECO:0007669"/>
    <property type="project" value="TreeGrafter"/>
</dbReference>
<dbReference type="GO" id="GO:0003743">
    <property type="term" value="F:translation initiation factor activity"/>
    <property type="evidence" value="ECO:0007669"/>
    <property type="project" value="UniProtKB-KW"/>
</dbReference>
<dbReference type="FunFam" id="4.10.860.10:FF:000001">
    <property type="entry name" value="Eukaryotic translation initiation factor 3 subunit A"/>
    <property type="match status" value="1"/>
</dbReference>
<dbReference type="GO" id="GO:0002188">
    <property type="term" value="P:translation reinitiation"/>
    <property type="evidence" value="ECO:0007669"/>
    <property type="project" value="TreeGrafter"/>
</dbReference>
<dbReference type="Gene3D" id="1.25.40.860">
    <property type="match status" value="1"/>
</dbReference>
<dbReference type="InterPro" id="IPR027512">
    <property type="entry name" value="EIF3A"/>
</dbReference>
<gene>
    <name evidence="7" type="ORF">FPE_LOCUS28958</name>
</gene>
<keyword evidence="2" id="KW-0963">Cytoplasm</keyword>
<keyword evidence="8" id="KW-1185">Reference proteome</keyword>
<dbReference type="PANTHER" id="PTHR14005:SF0">
    <property type="entry name" value="EUKARYOTIC TRANSLATION INITIATION FACTOR 3 SUBUNIT A"/>
    <property type="match status" value="1"/>
</dbReference>
<dbReference type="GO" id="GO:0071540">
    <property type="term" value="C:eukaryotic translation initiation factor 3 complex, eIF3e"/>
    <property type="evidence" value="ECO:0007669"/>
    <property type="project" value="TreeGrafter"/>
</dbReference>
<dbReference type="GO" id="GO:0071541">
    <property type="term" value="C:eukaryotic translation initiation factor 3 complex, eIF3m"/>
    <property type="evidence" value="ECO:0007669"/>
    <property type="project" value="TreeGrafter"/>
</dbReference>
<keyword evidence="4" id="KW-0694">RNA-binding</keyword>
<evidence type="ECO:0000313" key="8">
    <source>
        <dbReference type="Proteomes" id="UP000834106"/>
    </source>
</evidence>
<dbReference type="AlphaFoldDB" id="A0AAD2E9S9"/>
<feature type="domain" description="eIF3a PCI" evidence="6">
    <location>
        <begin position="70"/>
        <end position="182"/>
    </location>
</feature>
<proteinExistence type="predicted"/>
<accession>A0AAD2E9S9</accession>
<name>A0AAD2E9S9_9LAMI</name>
<reference evidence="7" key="1">
    <citation type="submission" date="2023-05" db="EMBL/GenBank/DDBJ databases">
        <authorList>
            <person name="Huff M."/>
        </authorList>
    </citation>
    <scope>NUCLEOTIDE SEQUENCE</scope>
</reference>
<dbReference type="Gene3D" id="4.10.860.10">
    <property type="entry name" value="UVR domain"/>
    <property type="match status" value="1"/>
</dbReference>
<organism evidence="7 8">
    <name type="scientific">Fraxinus pennsylvanica</name>
    <dbReference type="NCBI Taxonomy" id="56036"/>
    <lineage>
        <taxon>Eukaryota</taxon>
        <taxon>Viridiplantae</taxon>
        <taxon>Streptophyta</taxon>
        <taxon>Embryophyta</taxon>
        <taxon>Tracheophyta</taxon>
        <taxon>Spermatophyta</taxon>
        <taxon>Magnoliopsida</taxon>
        <taxon>eudicotyledons</taxon>
        <taxon>Gunneridae</taxon>
        <taxon>Pentapetalae</taxon>
        <taxon>asterids</taxon>
        <taxon>lamiids</taxon>
        <taxon>Lamiales</taxon>
        <taxon>Oleaceae</taxon>
        <taxon>Oleeae</taxon>
        <taxon>Fraxinus</taxon>
    </lineage>
</organism>
<dbReference type="Proteomes" id="UP000834106">
    <property type="component" value="Chromosome 18"/>
</dbReference>
<evidence type="ECO:0000313" key="7">
    <source>
        <dbReference type="EMBL" id="CAI9781528.1"/>
    </source>
</evidence>
<evidence type="ECO:0000256" key="3">
    <source>
        <dbReference type="ARBA" id="ARBA00022540"/>
    </source>
</evidence>
<dbReference type="EMBL" id="OU503053">
    <property type="protein sequence ID" value="CAI9781528.1"/>
    <property type="molecule type" value="Genomic_DNA"/>
</dbReference>
<dbReference type="InterPro" id="IPR054711">
    <property type="entry name" value="eIF3a_PCI_TPR-like"/>
</dbReference>
<dbReference type="GO" id="GO:0043614">
    <property type="term" value="C:multi-eIF complex"/>
    <property type="evidence" value="ECO:0007669"/>
    <property type="project" value="TreeGrafter"/>
</dbReference>
<keyword evidence="5" id="KW-0648">Protein biosynthesis</keyword>
<evidence type="ECO:0000256" key="5">
    <source>
        <dbReference type="ARBA" id="ARBA00022917"/>
    </source>
</evidence>
<dbReference type="GO" id="GO:0001732">
    <property type="term" value="P:formation of cytoplasmic translation initiation complex"/>
    <property type="evidence" value="ECO:0007669"/>
    <property type="project" value="TreeGrafter"/>
</dbReference>
<evidence type="ECO:0000256" key="1">
    <source>
        <dbReference type="ARBA" id="ARBA00004496"/>
    </source>
</evidence>
<evidence type="ECO:0000256" key="2">
    <source>
        <dbReference type="ARBA" id="ARBA00022490"/>
    </source>
</evidence>
<comment type="subcellular location">
    <subcellularLocation>
        <location evidence="1">Cytoplasm</location>
    </subcellularLocation>
</comment>
<dbReference type="PANTHER" id="PTHR14005">
    <property type="entry name" value="EUKARYOTIC TRANSLATION INITIATION FACTOR 3, THETA SUBUNIT"/>
    <property type="match status" value="1"/>
</dbReference>
<keyword evidence="3" id="KW-0396">Initiation factor</keyword>
<sequence>MNSENGLPLKCRRTTLSCSSHCHRLRHNKFYLSLIPLSLDNQQILLLVAVQAFDDCTPCLPVLDQRDRPDLAAPESLQLYLDTRFEQLKIATELKPWQEAFRSIEDIHGLMCMVKKTPKPSLMVVYYAKQSEIFWISSNHLYHAYYWLKLFSSLQKSFNKNLSQKDLQQITTSIVLATLSVPPYD</sequence>
<protein>
    <recommendedName>
        <fullName evidence="6">eIF3a PCI domain-containing protein</fullName>
    </recommendedName>
</protein>